<keyword evidence="1" id="KW-0472">Membrane</keyword>
<dbReference type="RefSeq" id="WP_211975231.1">
    <property type="nucleotide sequence ID" value="NZ_CBFHAM010000062.1"/>
</dbReference>
<accession>A0ABS5J688</accession>
<evidence type="ECO:0000313" key="2">
    <source>
        <dbReference type="EMBL" id="MBS0030092.1"/>
    </source>
</evidence>
<evidence type="ECO:0000256" key="1">
    <source>
        <dbReference type="SAM" id="Phobius"/>
    </source>
</evidence>
<keyword evidence="1" id="KW-0812">Transmembrane</keyword>
<comment type="caution">
    <text evidence="2">The sequence shown here is derived from an EMBL/GenBank/DDBJ whole genome shotgun (WGS) entry which is preliminary data.</text>
</comment>
<keyword evidence="3" id="KW-1185">Reference proteome</keyword>
<evidence type="ECO:0000313" key="3">
    <source>
        <dbReference type="Proteomes" id="UP000676386"/>
    </source>
</evidence>
<gene>
    <name evidence="2" type="ORF">KE626_22390</name>
</gene>
<feature type="transmembrane region" description="Helical" evidence="1">
    <location>
        <begin position="9"/>
        <end position="26"/>
    </location>
</feature>
<organism evidence="2 3">
    <name type="scientific">Chitinophaga hostae</name>
    <dbReference type="NCBI Taxonomy" id="2831022"/>
    <lineage>
        <taxon>Bacteria</taxon>
        <taxon>Pseudomonadati</taxon>
        <taxon>Bacteroidota</taxon>
        <taxon>Chitinophagia</taxon>
        <taxon>Chitinophagales</taxon>
        <taxon>Chitinophagaceae</taxon>
        <taxon>Chitinophaga</taxon>
    </lineage>
</organism>
<protein>
    <submittedName>
        <fullName evidence="2">Uncharacterized protein</fullName>
    </submittedName>
</protein>
<proteinExistence type="predicted"/>
<dbReference type="Proteomes" id="UP000676386">
    <property type="component" value="Unassembled WGS sequence"/>
</dbReference>
<feature type="transmembrane region" description="Helical" evidence="1">
    <location>
        <begin position="38"/>
        <end position="55"/>
    </location>
</feature>
<name>A0ABS5J688_9BACT</name>
<dbReference type="EMBL" id="JAGTXB010000012">
    <property type="protein sequence ID" value="MBS0030092.1"/>
    <property type="molecule type" value="Genomic_DNA"/>
</dbReference>
<reference evidence="2 3" key="1">
    <citation type="submission" date="2021-04" db="EMBL/GenBank/DDBJ databases">
        <title>Chitinophaga sp. nov., isolated from the rhizosphere soil.</title>
        <authorList>
            <person name="He S."/>
        </authorList>
    </citation>
    <scope>NUCLEOTIDE SEQUENCE [LARGE SCALE GENOMIC DNA]</scope>
    <source>
        <strain evidence="2 3">2R12</strain>
    </source>
</reference>
<sequence>MKAATERKIIRWLHIILSIPILGYIYGPVAANPPAANAVRWVLLPVVVLSGLWMWKGHLLRKRLGRQRVLKLNGKQRKENPASAEG</sequence>
<keyword evidence="1" id="KW-1133">Transmembrane helix</keyword>